<dbReference type="Proteomes" id="UP001168990">
    <property type="component" value="Unassembled WGS sequence"/>
</dbReference>
<reference evidence="1" key="2">
    <citation type="submission" date="2023-03" db="EMBL/GenBank/DDBJ databases">
        <authorList>
            <person name="Inwood S.N."/>
            <person name="Skelly J.G."/>
            <person name="Guhlin J."/>
            <person name="Harrop T.W.R."/>
            <person name="Goldson S.G."/>
            <person name="Dearden P.K."/>
        </authorList>
    </citation>
    <scope>NUCLEOTIDE SEQUENCE</scope>
    <source>
        <strain evidence="1">Irish</strain>
        <tissue evidence="1">Whole body</tissue>
    </source>
</reference>
<reference evidence="1" key="1">
    <citation type="journal article" date="2023" name="bioRxiv">
        <title>Scaffold-level genome assemblies of two parasitoid biocontrol wasps reveal the parthenogenesis mechanism and an associated novel virus.</title>
        <authorList>
            <person name="Inwood S."/>
            <person name="Skelly J."/>
            <person name="Guhlin J."/>
            <person name="Harrop T."/>
            <person name="Goldson S."/>
            <person name="Dearden P."/>
        </authorList>
    </citation>
    <scope>NUCLEOTIDE SEQUENCE</scope>
    <source>
        <strain evidence="1">Irish</strain>
        <tissue evidence="1">Whole body</tissue>
    </source>
</reference>
<comment type="caution">
    <text evidence="1">The sequence shown here is derived from an EMBL/GenBank/DDBJ whole genome shotgun (WGS) entry which is preliminary data.</text>
</comment>
<dbReference type="PANTHER" id="PTHR28450:SF1">
    <property type="entry name" value="FANCONI ANEMIA GROUP B PROTEIN"/>
    <property type="match status" value="1"/>
</dbReference>
<name>A0AA39EWD0_9HYME</name>
<dbReference type="GO" id="GO:1905168">
    <property type="term" value="P:positive regulation of double-strand break repair via homologous recombination"/>
    <property type="evidence" value="ECO:0007669"/>
    <property type="project" value="TreeGrafter"/>
</dbReference>
<keyword evidence="2" id="KW-1185">Reference proteome</keyword>
<proteinExistence type="predicted"/>
<dbReference type="InterPro" id="IPR033333">
    <property type="entry name" value="FANCB"/>
</dbReference>
<dbReference type="AlphaFoldDB" id="A0AA39EWD0"/>
<dbReference type="PANTHER" id="PTHR28450">
    <property type="entry name" value="FANCONI ANEMIA GROUP B PROTEIN"/>
    <property type="match status" value="1"/>
</dbReference>
<sequence>MDMFEDDDIFDISDDEMNMEISSSCNPVDDYLIKQLHDVQDRIEQVNKETLNVQSTTKKILARLYEQCRYFDDNDSSDSDDEWYDENGKPVTKRKKIQTIHEPLLEVTNIWQRIIDDKWVIGVDLKNNSERIIQGPKFYVMIKNENELKGVISLWQMDNNSLWNRITNISEECEKIAATAVLNLPNFQNTSSFTGFGTIIYQLDGKELQTPIGTFELTASQAADKLLMPRFAPNFEATILAIKAVSIEKNITISLEQKPQYGVELLEFLEKNDFIQVMPDVHMSNNPEIFRHCIFEILSLTDKWIKLRIFTRSMTQLNIILHMVGNEFPDTTETARVDKIIDGVIALENELKLKLECDEPTQLLNARIATDLLIPHD</sequence>
<evidence type="ECO:0000313" key="2">
    <source>
        <dbReference type="Proteomes" id="UP001168990"/>
    </source>
</evidence>
<dbReference type="GO" id="GO:0043240">
    <property type="term" value="C:Fanconi anaemia nuclear complex"/>
    <property type="evidence" value="ECO:0007669"/>
    <property type="project" value="InterPro"/>
</dbReference>
<evidence type="ECO:0000313" key="1">
    <source>
        <dbReference type="EMBL" id="KAK0158627.1"/>
    </source>
</evidence>
<dbReference type="GO" id="GO:0036297">
    <property type="term" value="P:interstrand cross-link repair"/>
    <property type="evidence" value="ECO:0007669"/>
    <property type="project" value="InterPro"/>
</dbReference>
<dbReference type="GO" id="GO:1990414">
    <property type="term" value="P:replication-born double-strand break repair via sister chromatid exchange"/>
    <property type="evidence" value="ECO:0007669"/>
    <property type="project" value="TreeGrafter"/>
</dbReference>
<gene>
    <name evidence="1" type="ORF">PV328_009605</name>
</gene>
<dbReference type="GO" id="GO:2000042">
    <property type="term" value="P:negative regulation of double-strand break repair via homologous recombination"/>
    <property type="evidence" value="ECO:0007669"/>
    <property type="project" value="TreeGrafter"/>
</dbReference>
<protein>
    <submittedName>
        <fullName evidence="1">Uncharacterized protein</fullName>
    </submittedName>
</protein>
<organism evidence="1 2">
    <name type="scientific">Microctonus aethiopoides</name>
    <dbReference type="NCBI Taxonomy" id="144406"/>
    <lineage>
        <taxon>Eukaryota</taxon>
        <taxon>Metazoa</taxon>
        <taxon>Ecdysozoa</taxon>
        <taxon>Arthropoda</taxon>
        <taxon>Hexapoda</taxon>
        <taxon>Insecta</taxon>
        <taxon>Pterygota</taxon>
        <taxon>Neoptera</taxon>
        <taxon>Endopterygota</taxon>
        <taxon>Hymenoptera</taxon>
        <taxon>Apocrita</taxon>
        <taxon>Ichneumonoidea</taxon>
        <taxon>Braconidae</taxon>
        <taxon>Euphorinae</taxon>
        <taxon>Microctonus</taxon>
    </lineage>
</organism>
<dbReference type="EMBL" id="JAQQBS010001424">
    <property type="protein sequence ID" value="KAK0158627.1"/>
    <property type="molecule type" value="Genomic_DNA"/>
</dbReference>
<accession>A0AA39EWD0</accession>